<dbReference type="GO" id="GO:0103068">
    <property type="term" value="F:leukotriene C4 gamma-glutamyl transferase activity"/>
    <property type="evidence" value="ECO:0007669"/>
    <property type="project" value="UniProtKB-EC"/>
</dbReference>
<proteinExistence type="inferred from homology"/>
<dbReference type="InterPro" id="IPR051792">
    <property type="entry name" value="GGT_bact"/>
</dbReference>
<dbReference type="PANTHER" id="PTHR43199:SF1">
    <property type="entry name" value="GLUTATHIONE HYDROLASE PROENZYME"/>
    <property type="match status" value="1"/>
</dbReference>
<accession>A0A6J4MJI4</accession>
<keyword evidence="5" id="KW-0012">Acyltransferase</keyword>
<evidence type="ECO:0000256" key="1">
    <source>
        <dbReference type="ARBA" id="ARBA00009381"/>
    </source>
</evidence>
<dbReference type="Pfam" id="PF01019">
    <property type="entry name" value="G_glu_transpept"/>
    <property type="match status" value="1"/>
</dbReference>
<dbReference type="PANTHER" id="PTHR43199">
    <property type="entry name" value="GLUTATHIONE HYDROLASE"/>
    <property type="match status" value="1"/>
</dbReference>
<evidence type="ECO:0000256" key="2">
    <source>
        <dbReference type="ARBA" id="ARBA00022679"/>
    </source>
</evidence>
<dbReference type="EMBL" id="CADCUH010000170">
    <property type="protein sequence ID" value="CAA9361074.1"/>
    <property type="molecule type" value="Genomic_DNA"/>
</dbReference>
<dbReference type="InterPro" id="IPR043137">
    <property type="entry name" value="GGT_ssub_C"/>
</dbReference>
<dbReference type="SUPFAM" id="SSF56235">
    <property type="entry name" value="N-terminal nucleophile aminohydrolases (Ntn hydrolases)"/>
    <property type="match status" value="1"/>
</dbReference>
<dbReference type="InterPro" id="IPR029055">
    <property type="entry name" value="Ntn_hydrolases_N"/>
</dbReference>
<gene>
    <name evidence="5" type="ORF">AVDCRST_MAG36-2644</name>
</gene>
<dbReference type="EC" id="2.3.2.2" evidence="5"/>
<sequence>MAVAAPNDLAVQAGVGTAVDGGNAVDAAIAAALTTMVTEPGLVSLTAGGYVTVQPHDSGPVTVDGGVEMPGRGLPRERLGQGVWDVDTPYAGGTRMTIGPGSVATPGALKALELAWRTHGSLPWRRLLEPAVEAAAGFAHGSASYYYLSYVHEQVFGWQAETRAALLGPDGALVPTGGRVVVPHLADTVRQLAEEGSDALYRGDLGAALADHLAGAGGVLTRGDLAAYQAVVREPLVVTTGGWELATNPPPAAGGVAVAALVALLDGVPRGGTWTPDELRLLARAQACVFGAGLADPPDEDGRTARAGALLQQVRDAGRAALTSPSTATVSVVDDRGGACAVTVSSGYGSGVTVPGTGLALNNCLGEQELLASGPHSLPPGTRLTSNMAPTVGRRTADGAVLALGSPGSDRIPTALAQVLALLTAGVDLHSAIAAPRLHVRVRPQDDPPVLLDHEEDLVLPADTGLPTRSMPAHSMYFGGVAGALWDPAVGLLASGDPRRAGAVAVHTG</sequence>
<dbReference type="Gene3D" id="3.60.20.40">
    <property type="match status" value="1"/>
</dbReference>
<dbReference type="PRINTS" id="PR01210">
    <property type="entry name" value="GGTRANSPTASE"/>
</dbReference>
<dbReference type="AlphaFoldDB" id="A0A6J4MJI4"/>
<comment type="similarity">
    <text evidence="1">Belongs to the gamma-glutamyltransferase family.</text>
</comment>
<evidence type="ECO:0000313" key="5">
    <source>
        <dbReference type="EMBL" id="CAA9361074.1"/>
    </source>
</evidence>
<name>A0A6J4MJI4_9ACTN</name>
<evidence type="ECO:0000256" key="3">
    <source>
        <dbReference type="ARBA" id="ARBA00022801"/>
    </source>
</evidence>
<organism evidence="5">
    <name type="scientific">uncultured Nocardioidaceae bacterium</name>
    <dbReference type="NCBI Taxonomy" id="253824"/>
    <lineage>
        <taxon>Bacteria</taxon>
        <taxon>Bacillati</taxon>
        <taxon>Actinomycetota</taxon>
        <taxon>Actinomycetes</taxon>
        <taxon>Propionibacteriales</taxon>
        <taxon>Nocardioidaceae</taxon>
        <taxon>environmental samples</taxon>
    </lineage>
</organism>
<keyword evidence="3 5" id="KW-0378">Hydrolase</keyword>
<evidence type="ECO:0000256" key="4">
    <source>
        <dbReference type="ARBA" id="ARBA00023145"/>
    </source>
</evidence>
<dbReference type="GO" id="GO:0036374">
    <property type="term" value="F:glutathione hydrolase activity"/>
    <property type="evidence" value="ECO:0007669"/>
    <property type="project" value="UniProtKB-EC"/>
</dbReference>
<keyword evidence="4" id="KW-0865">Zymogen</keyword>
<keyword evidence="2 5" id="KW-0808">Transferase</keyword>
<reference evidence="5" key="1">
    <citation type="submission" date="2020-02" db="EMBL/GenBank/DDBJ databases">
        <authorList>
            <person name="Meier V. D."/>
        </authorList>
    </citation>
    <scope>NUCLEOTIDE SEQUENCE</scope>
    <source>
        <strain evidence="5">AVDCRST_MAG36</strain>
    </source>
</reference>
<protein>
    <submittedName>
        <fullName evidence="5">Gamma-glutamyltranspeptidase @ Glutathione hydrolase</fullName>
        <ecNumber evidence="5">2.3.2.2</ecNumber>
        <ecNumber evidence="5">3.4.19.13</ecNumber>
    </submittedName>
</protein>
<dbReference type="EC" id="3.4.19.13" evidence="5"/>